<gene>
    <name evidence="5" type="ORF">C5L36_0E00280</name>
    <name evidence="7" type="ORF">CAS74_003230</name>
    <name evidence="6" type="ORF">JL09_g714</name>
</gene>
<dbReference type="EMBL" id="NHMM01000004">
    <property type="protein sequence ID" value="OUT22238.1"/>
    <property type="molecule type" value="Genomic_DNA"/>
</dbReference>
<dbReference type="Proteomes" id="UP000249293">
    <property type="component" value="Chromosome 5"/>
</dbReference>
<comment type="similarity">
    <text evidence="2">Belongs to the TDA2 family.</text>
</comment>
<dbReference type="EMBL" id="CP028777">
    <property type="protein sequence ID" value="AWU77959.1"/>
    <property type="molecule type" value="Genomic_DNA"/>
</dbReference>
<dbReference type="InterPro" id="IPR038586">
    <property type="entry name" value="Tctex-1-like_sf"/>
</dbReference>
<dbReference type="VEuPathDB" id="FungiDB:C5L36_0E00280"/>
<reference evidence="7 9" key="3">
    <citation type="submission" date="2017-05" db="EMBL/GenBank/DDBJ databases">
        <title>The Genome Sequence of Candida krusei Ckrusei653.</title>
        <authorList>
            <person name="Cuomo C."/>
            <person name="Forche A."/>
            <person name="Young S."/>
            <person name="Abouelleil A."/>
            <person name="Cao P."/>
            <person name="Chapman S."/>
            <person name="Cusick C."/>
            <person name="Shea T."/>
            <person name="Nusbaum C."/>
            <person name="Birren B."/>
        </authorList>
    </citation>
    <scope>NUCLEOTIDE SEQUENCE [LARGE SCALE GENOMIC DNA]</scope>
    <source>
        <strain evidence="7 9">Ckrusei653</strain>
    </source>
</reference>
<evidence type="ECO:0000313" key="6">
    <source>
        <dbReference type="EMBL" id="KGK40110.1"/>
    </source>
</evidence>
<keyword evidence="4" id="KW-0966">Cell projection</keyword>
<dbReference type="RefSeq" id="XP_029323435.1">
    <property type="nucleotide sequence ID" value="XM_029467575.1"/>
</dbReference>
<dbReference type="Pfam" id="PF03645">
    <property type="entry name" value="Tctex-1"/>
    <property type="match status" value="1"/>
</dbReference>
<evidence type="ECO:0000256" key="4">
    <source>
        <dbReference type="ARBA" id="ARBA00023273"/>
    </source>
</evidence>
<evidence type="ECO:0000313" key="9">
    <source>
        <dbReference type="Proteomes" id="UP000195871"/>
    </source>
</evidence>
<dbReference type="Gene3D" id="3.30.1140.40">
    <property type="entry name" value="Tctex-1"/>
    <property type="match status" value="1"/>
</dbReference>
<name>A0A099P590_PICKU</name>
<dbReference type="InterPro" id="IPR005334">
    <property type="entry name" value="Tctex-1-like"/>
</dbReference>
<organism evidence="6 8">
    <name type="scientific">Pichia kudriavzevii</name>
    <name type="common">Yeast</name>
    <name type="synonym">Issatchenkia orientalis</name>
    <dbReference type="NCBI Taxonomy" id="4909"/>
    <lineage>
        <taxon>Eukaryota</taxon>
        <taxon>Fungi</taxon>
        <taxon>Dikarya</taxon>
        <taxon>Ascomycota</taxon>
        <taxon>Saccharomycotina</taxon>
        <taxon>Pichiomycetes</taxon>
        <taxon>Pichiales</taxon>
        <taxon>Pichiaceae</taxon>
        <taxon>Pichia</taxon>
    </lineage>
</organism>
<proteinExistence type="inferred from homology"/>
<evidence type="ECO:0000256" key="1">
    <source>
        <dbReference type="ARBA" id="ARBA00004316"/>
    </source>
</evidence>
<sequence length="114" mass="12684">MPSSPTIIKNAINAEKMPLSEDEVASLISHEIEQSTAVNEIITKLLNKISEKSSKFKAVVNASTIKFSELDSESNEIDTKFGSLWDTGKDGLYNLKFKLHDGSYLLVTIVFIYI</sequence>
<dbReference type="Proteomes" id="UP000029867">
    <property type="component" value="Unassembled WGS sequence"/>
</dbReference>
<evidence type="ECO:0000313" key="5">
    <source>
        <dbReference type="EMBL" id="AWU77959.1"/>
    </source>
</evidence>
<dbReference type="AlphaFoldDB" id="A0A099P590"/>
<accession>A0A099P590</accession>
<evidence type="ECO:0000313" key="7">
    <source>
        <dbReference type="EMBL" id="OUT22238.1"/>
    </source>
</evidence>
<dbReference type="Proteomes" id="UP000195871">
    <property type="component" value="Unassembled WGS sequence"/>
</dbReference>
<evidence type="ECO:0000313" key="8">
    <source>
        <dbReference type="Proteomes" id="UP000029867"/>
    </source>
</evidence>
<dbReference type="OrthoDB" id="4034663at2759"/>
<evidence type="ECO:0000256" key="2">
    <source>
        <dbReference type="ARBA" id="ARBA00010778"/>
    </source>
</evidence>
<keyword evidence="10" id="KW-1185">Reference proteome</keyword>
<reference evidence="5 10" key="4">
    <citation type="submission" date="2018-06" db="EMBL/GenBank/DDBJ databases">
        <title>Population genomics shows no distinction between pathogenic Candida krusei and environmental Pichia kudriavzevii: One species, four names.</title>
        <authorList>
            <person name="Douglass A.P."/>
            <person name="Offei B."/>
            <person name="Braun-Galleani S."/>
            <person name="Coughlan A.Y."/>
            <person name="Martos A."/>
            <person name="Ortiz-Merino R.A."/>
            <person name="Byrne K.P."/>
            <person name="Wolfe K.H."/>
        </authorList>
    </citation>
    <scope>NUCLEOTIDE SEQUENCE [LARGE SCALE GENOMIC DNA]</scope>
    <source>
        <strain evidence="5 10">CBS573</strain>
    </source>
</reference>
<dbReference type="EMBL" id="JQFK01000004">
    <property type="protein sequence ID" value="KGK40110.1"/>
    <property type="molecule type" value="Genomic_DNA"/>
</dbReference>
<reference evidence="6" key="2">
    <citation type="submission" date="2014-08" db="EMBL/GenBank/DDBJ databases">
        <title>Exploiting Issatchenkia orientalis SD108 for Succinic Acid Production.</title>
        <authorList>
            <person name="Xiao H."/>
            <person name="Shao Z."/>
            <person name="Jiang Y."/>
            <person name="Dole S."/>
            <person name="Zhao H."/>
        </authorList>
    </citation>
    <scope>NUCLEOTIDE SEQUENCE [LARGE SCALE GENOMIC DNA]</scope>
    <source>
        <strain evidence="6">SD108</strain>
    </source>
</reference>
<dbReference type="GO" id="GO:0042995">
    <property type="term" value="C:cell projection"/>
    <property type="evidence" value="ECO:0007669"/>
    <property type="project" value="UniProtKB-SubCell"/>
</dbReference>
<comment type="subcellular location">
    <subcellularLocation>
        <location evidence="1">Cell projection</location>
    </subcellularLocation>
</comment>
<dbReference type="GeneID" id="40385818"/>
<dbReference type="KEGG" id="pkz:C5L36_0E00280"/>
<dbReference type="HOGENOM" id="CLU_137494_0_0_1"/>
<reference evidence="8" key="1">
    <citation type="journal article" date="2014" name="Microb. Cell Fact.">
        <title>Exploiting Issatchenkia orientalis SD108 for succinic acid production.</title>
        <authorList>
            <person name="Xiao H."/>
            <person name="Shao Z."/>
            <person name="Jiang Y."/>
            <person name="Dole S."/>
            <person name="Zhao H."/>
        </authorList>
    </citation>
    <scope>NUCLEOTIDE SEQUENCE [LARGE SCALE GENOMIC DNA]</scope>
    <source>
        <strain evidence="8">SD108</strain>
    </source>
</reference>
<protein>
    <recommendedName>
        <fullName evidence="3">Topoisomerase I damage affected protein 2</fullName>
    </recommendedName>
</protein>
<evidence type="ECO:0000313" key="10">
    <source>
        <dbReference type="Proteomes" id="UP000249293"/>
    </source>
</evidence>
<evidence type="ECO:0000256" key="3">
    <source>
        <dbReference type="ARBA" id="ARBA00019193"/>
    </source>
</evidence>